<feature type="region of interest" description="Disordered" evidence="1">
    <location>
        <begin position="146"/>
        <end position="172"/>
    </location>
</feature>
<feature type="domain" description="Nudix hydrolase" evidence="2">
    <location>
        <begin position="185"/>
        <end position="358"/>
    </location>
</feature>
<feature type="compositionally biased region" description="Low complexity" evidence="1">
    <location>
        <begin position="50"/>
        <end position="63"/>
    </location>
</feature>
<comment type="caution">
    <text evidence="3">The sequence shown here is derived from an EMBL/GenBank/DDBJ whole genome shotgun (WGS) entry which is preliminary data.</text>
</comment>
<evidence type="ECO:0000259" key="2">
    <source>
        <dbReference type="PROSITE" id="PS51462"/>
    </source>
</evidence>
<evidence type="ECO:0000256" key="1">
    <source>
        <dbReference type="SAM" id="MobiDB-lite"/>
    </source>
</evidence>
<evidence type="ECO:0000313" key="3">
    <source>
        <dbReference type="EMBL" id="KAL3811804.1"/>
    </source>
</evidence>
<feature type="region of interest" description="Disordered" evidence="1">
    <location>
        <begin position="50"/>
        <end position="84"/>
    </location>
</feature>
<feature type="compositionally biased region" description="Gly residues" evidence="1">
    <location>
        <begin position="67"/>
        <end position="80"/>
    </location>
</feature>
<gene>
    <name evidence="3" type="ORF">ACHAXA_006784</name>
</gene>
<dbReference type="InterPro" id="IPR015797">
    <property type="entry name" value="NUDIX_hydrolase-like_dom_sf"/>
</dbReference>
<accession>A0ABD3RFP2</accession>
<keyword evidence="4" id="KW-1185">Reference proteome</keyword>
<dbReference type="EMBL" id="JALLPB020000233">
    <property type="protein sequence ID" value="KAL3811804.1"/>
    <property type="molecule type" value="Genomic_DNA"/>
</dbReference>
<dbReference type="AlphaFoldDB" id="A0ABD3RFP2"/>
<dbReference type="Pfam" id="PF00293">
    <property type="entry name" value="NUDIX"/>
    <property type="match status" value="1"/>
</dbReference>
<protein>
    <recommendedName>
        <fullName evidence="2">Nudix hydrolase domain-containing protein</fullName>
    </recommendedName>
</protein>
<sequence length="387" mass="41734">MSRLIVLARRIALSLRQTRHRPVRLLLPVALIIILAASISPAIRRRLRSTTTTISSSSPTSNSPVVVGGGGGGGGGGGEGGGDDDDFGCEISLGRYEGRVYDHRDVVRPVSSMSSSNDIPRFETIDNECLVESPWMRVARHTVRLSRPHTRRGGGGGRNDDDDGGGGNGDASDEEVVLDDWLWIDYHDRINVLVEAPSVYSPPVPDIDNRTDGTLTTMTTSGGVEYLIFEQSKYALDVPSMAIVGGVVGNDESPIDAARREVREELSVTCREWIDLGGGDGGGGYRTDVNRGMGWVHPFLARDCIYVRSGNDDGDDEDDIAVVGGLDVEERAVRRMTISEVREAVVNGKFVEVQWSNTVALAMLRLLPVLPSPPPSPADDSRGREDA</sequence>
<name>A0ABD3RFP2_9STRA</name>
<evidence type="ECO:0000313" key="4">
    <source>
        <dbReference type="Proteomes" id="UP001530377"/>
    </source>
</evidence>
<dbReference type="PROSITE" id="PS51462">
    <property type="entry name" value="NUDIX"/>
    <property type="match status" value="1"/>
</dbReference>
<dbReference type="Proteomes" id="UP001530377">
    <property type="component" value="Unassembled WGS sequence"/>
</dbReference>
<reference evidence="3 4" key="1">
    <citation type="submission" date="2024-10" db="EMBL/GenBank/DDBJ databases">
        <title>Updated reference genomes for cyclostephanoid diatoms.</title>
        <authorList>
            <person name="Roberts W.R."/>
            <person name="Alverson A.J."/>
        </authorList>
    </citation>
    <scope>NUCLEOTIDE SEQUENCE [LARGE SCALE GENOMIC DNA]</scope>
    <source>
        <strain evidence="3 4">AJA228-03</strain>
    </source>
</reference>
<dbReference type="SUPFAM" id="SSF55811">
    <property type="entry name" value="Nudix"/>
    <property type="match status" value="1"/>
</dbReference>
<proteinExistence type="predicted"/>
<organism evidence="3 4">
    <name type="scientific">Cyclostephanos tholiformis</name>
    <dbReference type="NCBI Taxonomy" id="382380"/>
    <lineage>
        <taxon>Eukaryota</taxon>
        <taxon>Sar</taxon>
        <taxon>Stramenopiles</taxon>
        <taxon>Ochrophyta</taxon>
        <taxon>Bacillariophyta</taxon>
        <taxon>Coscinodiscophyceae</taxon>
        <taxon>Thalassiosirophycidae</taxon>
        <taxon>Stephanodiscales</taxon>
        <taxon>Stephanodiscaceae</taxon>
        <taxon>Cyclostephanos</taxon>
    </lineage>
</organism>
<dbReference type="Gene3D" id="3.90.79.10">
    <property type="entry name" value="Nucleoside Triphosphate Pyrophosphohydrolase"/>
    <property type="match status" value="1"/>
</dbReference>
<dbReference type="InterPro" id="IPR000086">
    <property type="entry name" value="NUDIX_hydrolase_dom"/>
</dbReference>